<accession>A0A015JHN8</accession>
<protein>
    <recommendedName>
        <fullName evidence="3">Crinkler family protein</fullName>
    </recommendedName>
</protein>
<dbReference type="HOGENOM" id="CLU_970264_0_0_1"/>
<evidence type="ECO:0000313" key="1">
    <source>
        <dbReference type="EMBL" id="EXX66620.1"/>
    </source>
</evidence>
<sequence>METIFKLYVLQSDSCDFLTVNIYKDDNDKKKYVNFDDEKTHLNELNKLYVKHLRDHVCSIKEVGDSDKSNLKLWKVSGVTIKDIKEQNISTKEDVQKLQGKDMELDQRFSTYFRDELDKLDGDEDYIPVNSIITIIPDGNPPLLIHVDTVDWSNIDSVYNWIKELKQPNENRKPKFVSSFGAEFPLQGRDETFQILNLTRNKIRQRLVYNDAIRYDNELHHIPILANGPGTGKSRFLQELLTLLEQYRNEHLSQIDNLKMLVINITFNTVTSASDEDASAGPASVAL</sequence>
<keyword evidence="2" id="KW-1185">Reference proteome</keyword>
<gene>
    <name evidence="1" type="ORF">RirG_122050</name>
</gene>
<dbReference type="AlphaFoldDB" id="A0A015JHN8"/>
<organism evidence="1 2">
    <name type="scientific">Rhizophagus irregularis (strain DAOM 197198w)</name>
    <name type="common">Glomus intraradices</name>
    <dbReference type="NCBI Taxonomy" id="1432141"/>
    <lineage>
        <taxon>Eukaryota</taxon>
        <taxon>Fungi</taxon>
        <taxon>Fungi incertae sedis</taxon>
        <taxon>Mucoromycota</taxon>
        <taxon>Glomeromycotina</taxon>
        <taxon>Glomeromycetes</taxon>
        <taxon>Glomerales</taxon>
        <taxon>Glomeraceae</taxon>
        <taxon>Rhizophagus</taxon>
    </lineage>
</organism>
<dbReference type="EMBL" id="JEMT01018578">
    <property type="protein sequence ID" value="EXX66620.1"/>
    <property type="molecule type" value="Genomic_DNA"/>
</dbReference>
<dbReference type="OrthoDB" id="2306579at2759"/>
<name>A0A015JHN8_RHIIW</name>
<proteinExistence type="predicted"/>
<evidence type="ECO:0008006" key="3">
    <source>
        <dbReference type="Google" id="ProtNLM"/>
    </source>
</evidence>
<dbReference type="Proteomes" id="UP000022910">
    <property type="component" value="Unassembled WGS sequence"/>
</dbReference>
<reference evidence="1 2" key="1">
    <citation type="submission" date="2014-02" db="EMBL/GenBank/DDBJ databases">
        <title>Single nucleus genome sequencing reveals high similarity among nuclei of an endomycorrhizal fungus.</title>
        <authorList>
            <person name="Lin K."/>
            <person name="Geurts R."/>
            <person name="Zhang Z."/>
            <person name="Limpens E."/>
            <person name="Saunders D.G."/>
            <person name="Mu D."/>
            <person name="Pang E."/>
            <person name="Cao H."/>
            <person name="Cha H."/>
            <person name="Lin T."/>
            <person name="Zhou Q."/>
            <person name="Shang Y."/>
            <person name="Li Y."/>
            <person name="Ivanov S."/>
            <person name="Sharma T."/>
            <person name="Velzen R.V."/>
            <person name="Ruijter N.D."/>
            <person name="Aanen D.K."/>
            <person name="Win J."/>
            <person name="Kamoun S."/>
            <person name="Bisseling T."/>
            <person name="Huang S."/>
        </authorList>
    </citation>
    <scope>NUCLEOTIDE SEQUENCE [LARGE SCALE GENOMIC DNA]</scope>
    <source>
        <strain evidence="2">DAOM197198w</strain>
    </source>
</reference>
<evidence type="ECO:0000313" key="2">
    <source>
        <dbReference type="Proteomes" id="UP000022910"/>
    </source>
</evidence>
<comment type="caution">
    <text evidence="1">The sequence shown here is derived from an EMBL/GenBank/DDBJ whole genome shotgun (WGS) entry which is preliminary data.</text>
</comment>